<dbReference type="Proteomes" id="UP000566071">
    <property type="component" value="Unassembled WGS sequence"/>
</dbReference>
<dbReference type="RefSeq" id="WP_175269657.1">
    <property type="nucleotide sequence ID" value="NZ_JABFCR010000026.1"/>
</dbReference>
<dbReference type="SUPFAM" id="SSF49478">
    <property type="entry name" value="Cna protein B-type domain"/>
    <property type="match status" value="1"/>
</dbReference>
<evidence type="ECO:0000313" key="2">
    <source>
        <dbReference type="Proteomes" id="UP000566071"/>
    </source>
</evidence>
<dbReference type="EMBL" id="JABFCR010000026">
    <property type="protein sequence ID" value="NNU33973.1"/>
    <property type="molecule type" value="Genomic_DNA"/>
</dbReference>
<protein>
    <submittedName>
        <fullName evidence="1">Carboxypeptidase regulatory-like domain-containing protein</fullName>
    </submittedName>
</protein>
<name>A0ABX1W1B3_9SPHI</name>
<reference evidence="1 2" key="1">
    <citation type="submission" date="2020-05" db="EMBL/GenBank/DDBJ databases">
        <authorList>
            <person name="Khan S.A."/>
            <person name="Jeon C.O."/>
            <person name="Chun B.H."/>
        </authorList>
    </citation>
    <scope>NUCLEOTIDE SEQUENCE [LARGE SCALE GENOMIC DNA]</scope>
    <source>
        <strain evidence="1 2">S1162</strain>
    </source>
</reference>
<gene>
    <name evidence="1" type="ORF">HK413_07060</name>
</gene>
<comment type="caution">
    <text evidence="1">The sequence shown here is derived from an EMBL/GenBank/DDBJ whole genome shotgun (WGS) entry which is preliminary data.</text>
</comment>
<organism evidence="1 2">
    <name type="scientific">Mucilaginibacter humi</name>
    <dbReference type="NCBI Taxonomy" id="2732510"/>
    <lineage>
        <taxon>Bacteria</taxon>
        <taxon>Pseudomonadati</taxon>
        <taxon>Bacteroidota</taxon>
        <taxon>Sphingobacteriia</taxon>
        <taxon>Sphingobacteriales</taxon>
        <taxon>Sphingobacteriaceae</taxon>
        <taxon>Mucilaginibacter</taxon>
    </lineage>
</organism>
<sequence length="369" mass="41133">MFKGIKAINERTAFIDVNDALNIKITANRATYKKRDSVSLSIDVKDKSGFPVQGSFSLSVTDDSQVKPDTAANYGIAASLLINSELKGYIESPGYYINRTDKQAWKAPDNLLLTRGWTGYDWKDVFTPAKPVAFPAEKEFKVSGYVINLSHNPIPGIEMILSSQKPQFVTTGITDSSGRFVFKNLPAIDSGSFFIRANNKRGRSMFASTVAVDRFKAPPVISTANDPVLPRYVNTDSTTINNIRLKAQKQNLENLKLSGIVLKEVQIKSTKIIKGAYYRGGANLTFDEEDIKKSTTTNLYDLLKLYVPGFKIIRDWKYRHGAVTMKIGDEDFIEPYDLILDNTKNIYEALGGAEILTNTSADGEKKERH</sequence>
<keyword evidence="2" id="KW-1185">Reference proteome</keyword>
<proteinExistence type="predicted"/>
<evidence type="ECO:0000313" key="1">
    <source>
        <dbReference type="EMBL" id="NNU33973.1"/>
    </source>
</evidence>
<accession>A0ABX1W1B3</accession>